<dbReference type="AlphaFoldDB" id="A0A4Y2SWK9"/>
<protein>
    <recommendedName>
        <fullName evidence="3">Mos1 transposase HTH domain-containing protein</fullName>
    </recommendedName>
</protein>
<sequence length="117" mass="13544">MLKTIQGPAACEIHSIDRILIVRNMPPFEIHRQICEMYDVTVMSERTVMVSFYCTTMPCHIHVTQQLIKFCGREQVNRPPYSPDRSPSVFLIFLQLKRSLSDKRFDDVGKVKDAVIS</sequence>
<dbReference type="InterPro" id="IPR036397">
    <property type="entry name" value="RNaseH_sf"/>
</dbReference>
<dbReference type="GO" id="GO:0003676">
    <property type="term" value="F:nucleic acid binding"/>
    <property type="evidence" value="ECO:0007669"/>
    <property type="project" value="InterPro"/>
</dbReference>
<comment type="caution">
    <text evidence="1">The sequence shown here is derived from an EMBL/GenBank/DDBJ whole genome shotgun (WGS) entry which is preliminary data.</text>
</comment>
<evidence type="ECO:0000313" key="1">
    <source>
        <dbReference type="EMBL" id="GBN92627.1"/>
    </source>
</evidence>
<keyword evidence="2" id="KW-1185">Reference proteome</keyword>
<dbReference type="Gene3D" id="3.30.420.10">
    <property type="entry name" value="Ribonuclease H-like superfamily/Ribonuclease H"/>
    <property type="match status" value="1"/>
</dbReference>
<dbReference type="Proteomes" id="UP000499080">
    <property type="component" value="Unassembled WGS sequence"/>
</dbReference>
<proteinExistence type="predicted"/>
<accession>A0A4Y2SWK9</accession>
<organism evidence="1 2">
    <name type="scientific">Araneus ventricosus</name>
    <name type="common">Orbweaver spider</name>
    <name type="synonym">Epeira ventricosa</name>
    <dbReference type="NCBI Taxonomy" id="182803"/>
    <lineage>
        <taxon>Eukaryota</taxon>
        <taxon>Metazoa</taxon>
        <taxon>Ecdysozoa</taxon>
        <taxon>Arthropoda</taxon>
        <taxon>Chelicerata</taxon>
        <taxon>Arachnida</taxon>
        <taxon>Araneae</taxon>
        <taxon>Araneomorphae</taxon>
        <taxon>Entelegynae</taxon>
        <taxon>Araneoidea</taxon>
        <taxon>Araneidae</taxon>
        <taxon>Araneus</taxon>
    </lineage>
</organism>
<reference evidence="1 2" key="1">
    <citation type="journal article" date="2019" name="Sci. Rep.">
        <title>Orb-weaving spider Araneus ventricosus genome elucidates the spidroin gene catalogue.</title>
        <authorList>
            <person name="Kono N."/>
            <person name="Nakamura H."/>
            <person name="Ohtoshi R."/>
            <person name="Moran D.A.P."/>
            <person name="Shinohara A."/>
            <person name="Yoshida Y."/>
            <person name="Fujiwara M."/>
            <person name="Mori M."/>
            <person name="Tomita M."/>
            <person name="Arakawa K."/>
        </authorList>
    </citation>
    <scope>NUCLEOTIDE SEQUENCE [LARGE SCALE GENOMIC DNA]</scope>
</reference>
<gene>
    <name evidence="1" type="ORF">AVEN_263521_1</name>
</gene>
<name>A0A4Y2SWK9_ARAVE</name>
<evidence type="ECO:0008006" key="3">
    <source>
        <dbReference type="Google" id="ProtNLM"/>
    </source>
</evidence>
<evidence type="ECO:0000313" key="2">
    <source>
        <dbReference type="Proteomes" id="UP000499080"/>
    </source>
</evidence>
<dbReference type="EMBL" id="BGPR01024496">
    <property type="protein sequence ID" value="GBN92627.1"/>
    <property type="molecule type" value="Genomic_DNA"/>
</dbReference>